<evidence type="ECO:0000259" key="3">
    <source>
        <dbReference type="SMART" id="SM00939"/>
    </source>
</evidence>
<dbReference type="OrthoDB" id="9806163at2"/>
<evidence type="ECO:0000256" key="1">
    <source>
        <dbReference type="ARBA" id="ARBA00022801"/>
    </source>
</evidence>
<sequence>MLTRPFRTMSAALACTVMTVPALSVPALAQDYPDYQRESLYVPVRDGTRLAMNVYRPADGDGVETDKLPTIFVFTPYRARYTDEEGKVHETALEDGLALRSLLRAGYIVAVADIRGKGASFGSRRGFQDRTEAQDGHDLVEWLARQPWSSGKVGMVGCSYLGGTTMHTASTAPRALKAIFTGATDWDKYEFVRRGGITAQFNTRPDEPLSDDLASVPVDADSNGALLREAVAMHAENTSMAGLWYGMPYRDSISALTGNAFWQEAAIWQYAQTIKQAGIATYLWSNWKDEPTSHILVAAENLDSKLLVGPGSHCQTPKDYDFTGQITRYFDHYLKGEDNGFTDEPRVTYWHDDGADGGTYIETDTVPGSASDTLTYYLGQQGGNLLAPRPVNSGSAGFAVDYDIADDAYFPFWPPSLDDHGVTFDSAPASAALDLLGYPVANIAISVDRPDADVFVYLEDVGSDGAVEVVSFGRLKVSHRKTSAAPWDTMGLPWHSGREADVMPLGAGETAMLSIAMMPLAHRVLPGHRLRFLVTGADPRQRNLADLVQNPPPKIAVHYGWETGSRLDLPLARPSDMKGRDE</sequence>
<reference evidence="4 5" key="1">
    <citation type="submission" date="2019-12" db="EMBL/GenBank/DDBJ databases">
        <title>Genomic-based taxomic classification of the family Erythrobacteraceae.</title>
        <authorList>
            <person name="Xu L."/>
        </authorList>
    </citation>
    <scope>NUCLEOTIDE SEQUENCE [LARGE SCALE GENOMIC DNA]</scope>
    <source>
        <strain evidence="4 5">LMG 29518</strain>
    </source>
</reference>
<dbReference type="GO" id="GO:0008239">
    <property type="term" value="F:dipeptidyl-peptidase activity"/>
    <property type="evidence" value="ECO:0007669"/>
    <property type="project" value="InterPro"/>
</dbReference>
<dbReference type="SUPFAM" id="SSF53474">
    <property type="entry name" value="alpha/beta-Hydrolases"/>
    <property type="match status" value="1"/>
</dbReference>
<feature type="chain" id="PRO_5026006455" evidence="2">
    <location>
        <begin position="30"/>
        <end position="582"/>
    </location>
</feature>
<feature type="domain" description="Xaa-Pro dipeptidyl-peptidase C-terminal" evidence="3">
    <location>
        <begin position="327"/>
        <end position="568"/>
    </location>
</feature>
<keyword evidence="2" id="KW-0732">Signal</keyword>
<dbReference type="InterPro" id="IPR029058">
    <property type="entry name" value="AB_hydrolase_fold"/>
</dbReference>
<keyword evidence="5" id="KW-1185">Reference proteome</keyword>
<dbReference type="InterPro" id="IPR005674">
    <property type="entry name" value="CocE/Ser_esterase"/>
</dbReference>
<comment type="caution">
    <text evidence="4">The sequence shown here is derived from an EMBL/GenBank/DDBJ whole genome shotgun (WGS) entry which is preliminary data.</text>
</comment>
<organism evidence="4 5">
    <name type="scientific">Altericroceibacterium endophyticum</name>
    <dbReference type="NCBI Taxonomy" id="1808508"/>
    <lineage>
        <taxon>Bacteria</taxon>
        <taxon>Pseudomonadati</taxon>
        <taxon>Pseudomonadota</taxon>
        <taxon>Alphaproteobacteria</taxon>
        <taxon>Sphingomonadales</taxon>
        <taxon>Erythrobacteraceae</taxon>
        <taxon>Altericroceibacterium</taxon>
    </lineage>
</organism>
<evidence type="ECO:0000256" key="2">
    <source>
        <dbReference type="SAM" id="SignalP"/>
    </source>
</evidence>
<dbReference type="SMART" id="SM00939">
    <property type="entry name" value="PepX_C"/>
    <property type="match status" value="1"/>
</dbReference>
<accession>A0A6I4T725</accession>
<dbReference type="Pfam" id="PF08530">
    <property type="entry name" value="PepX_C"/>
    <property type="match status" value="1"/>
</dbReference>
<protein>
    <submittedName>
        <fullName evidence="4">CocE/NonD family hydrolase</fullName>
    </submittedName>
</protein>
<evidence type="ECO:0000313" key="5">
    <source>
        <dbReference type="Proteomes" id="UP000438476"/>
    </source>
</evidence>
<dbReference type="PANTHER" id="PTHR22946">
    <property type="entry name" value="DIENELACTONE HYDROLASE DOMAIN-CONTAINING PROTEIN-RELATED"/>
    <property type="match status" value="1"/>
</dbReference>
<dbReference type="InterPro" id="IPR013736">
    <property type="entry name" value="Xaa-Pro_dipept_C"/>
</dbReference>
<dbReference type="InterPro" id="IPR000383">
    <property type="entry name" value="Xaa-Pro-like_dom"/>
</dbReference>
<dbReference type="Gene3D" id="3.40.50.1820">
    <property type="entry name" value="alpha/beta hydrolase"/>
    <property type="match status" value="1"/>
</dbReference>
<dbReference type="GO" id="GO:0052689">
    <property type="term" value="F:carboxylic ester hydrolase activity"/>
    <property type="evidence" value="ECO:0007669"/>
    <property type="project" value="UniProtKB-ARBA"/>
</dbReference>
<gene>
    <name evidence="4" type="ORF">GRI91_13350</name>
</gene>
<dbReference type="InterPro" id="IPR008979">
    <property type="entry name" value="Galactose-bd-like_sf"/>
</dbReference>
<dbReference type="Pfam" id="PF02129">
    <property type="entry name" value="Peptidase_S15"/>
    <property type="match status" value="1"/>
</dbReference>
<dbReference type="RefSeq" id="WP_160737197.1">
    <property type="nucleotide sequence ID" value="NZ_WTYT01000006.1"/>
</dbReference>
<dbReference type="Gene3D" id="1.10.3020.10">
    <property type="entry name" value="alpha-amino acid ester hydrolase ( Helical cap domain)"/>
    <property type="match status" value="1"/>
</dbReference>
<dbReference type="Gene3D" id="2.60.120.260">
    <property type="entry name" value="Galactose-binding domain-like"/>
    <property type="match status" value="1"/>
</dbReference>
<proteinExistence type="predicted"/>
<evidence type="ECO:0000313" key="4">
    <source>
        <dbReference type="EMBL" id="MXO66746.1"/>
    </source>
</evidence>
<dbReference type="AlphaFoldDB" id="A0A6I4T725"/>
<dbReference type="NCBIfam" id="TIGR00976">
    <property type="entry name" value="CocE_NonD"/>
    <property type="match status" value="1"/>
</dbReference>
<keyword evidence="1 4" id="KW-0378">Hydrolase</keyword>
<dbReference type="EMBL" id="WTYT01000006">
    <property type="protein sequence ID" value="MXO66746.1"/>
    <property type="molecule type" value="Genomic_DNA"/>
</dbReference>
<dbReference type="PANTHER" id="PTHR22946:SF9">
    <property type="entry name" value="POLYKETIDE TRANSFERASE AF380"/>
    <property type="match status" value="1"/>
</dbReference>
<dbReference type="InterPro" id="IPR050261">
    <property type="entry name" value="FrsA_esterase"/>
</dbReference>
<name>A0A6I4T725_9SPHN</name>
<dbReference type="Proteomes" id="UP000438476">
    <property type="component" value="Unassembled WGS sequence"/>
</dbReference>
<dbReference type="SUPFAM" id="SSF49785">
    <property type="entry name" value="Galactose-binding domain-like"/>
    <property type="match status" value="1"/>
</dbReference>
<feature type="signal peptide" evidence="2">
    <location>
        <begin position="1"/>
        <end position="29"/>
    </location>
</feature>